<dbReference type="SMART" id="SM00664">
    <property type="entry name" value="DoH"/>
    <property type="match status" value="1"/>
</dbReference>
<protein>
    <submittedName>
        <fullName evidence="2">Ferric-chelate reductase 1-like protein</fullName>
    </submittedName>
</protein>
<accession>A0A3M7P744</accession>
<feature type="non-terminal residue" evidence="2">
    <location>
        <position position="1"/>
    </location>
</feature>
<sequence>KSYLYVTRILPIWKKIDSNSFFLRMRLILLVVCFLKVGSIHPLEIDTTGCDKQFGCFRQPSGCDGKNCDYFVSWKNEGDSINFIMSTKVSSNNAYLAIGFSKDSTMGDDSVVMCFNERINSNDIQLFYNYDRYSDILDFDRPNLGLSGLKISQEDNFLLCSFKREKFLYFKNYFDLNKPYYLLIAKGQATFENSRFVPDYHGENRLKSSSPIDFRLIESASVSSSSINLVKAHGSLNWFNFLCLKYKMYPINKLKLLFNRFKTRSSEPLFTYYANISSSRV</sequence>
<dbReference type="AlphaFoldDB" id="A0A3M7P744"/>
<dbReference type="InterPro" id="IPR005018">
    <property type="entry name" value="DOMON_domain"/>
</dbReference>
<dbReference type="OrthoDB" id="2419613at2759"/>
<comment type="caution">
    <text evidence="2">The sequence shown here is derived from an EMBL/GenBank/DDBJ whole genome shotgun (WGS) entry which is preliminary data.</text>
</comment>
<dbReference type="GO" id="GO:1900449">
    <property type="term" value="P:regulation of glutamate receptor signaling pathway"/>
    <property type="evidence" value="ECO:0007669"/>
    <property type="project" value="InterPro"/>
</dbReference>
<organism evidence="2 3">
    <name type="scientific">Brachionus plicatilis</name>
    <name type="common">Marine rotifer</name>
    <name type="synonym">Brachionus muelleri</name>
    <dbReference type="NCBI Taxonomy" id="10195"/>
    <lineage>
        <taxon>Eukaryota</taxon>
        <taxon>Metazoa</taxon>
        <taxon>Spiralia</taxon>
        <taxon>Gnathifera</taxon>
        <taxon>Rotifera</taxon>
        <taxon>Eurotatoria</taxon>
        <taxon>Monogononta</taxon>
        <taxon>Pseudotrocha</taxon>
        <taxon>Ploima</taxon>
        <taxon>Brachionidae</taxon>
        <taxon>Brachionus</taxon>
    </lineage>
</organism>
<dbReference type="CDD" id="cd09628">
    <property type="entry name" value="DOMON_SDR_2_like"/>
    <property type="match status" value="1"/>
</dbReference>
<evidence type="ECO:0000259" key="1">
    <source>
        <dbReference type="PROSITE" id="PS50836"/>
    </source>
</evidence>
<dbReference type="EMBL" id="REGN01012748">
    <property type="protein sequence ID" value="RMZ94888.1"/>
    <property type="molecule type" value="Genomic_DNA"/>
</dbReference>
<name>A0A3M7P744_BRAPC</name>
<dbReference type="Pfam" id="PF03351">
    <property type="entry name" value="DOMON"/>
    <property type="match status" value="1"/>
</dbReference>
<evidence type="ECO:0000313" key="2">
    <source>
        <dbReference type="EMBL" id="RMZ94888.1"/>
    </source>
</evidence>
<keyword evidence="3" id="KW-1185">Reference proteome</keyword>
<evidence type="ECO:0000313" key="3">
    <source>
        <dbReference type="Proteomes" id="UP000276133"/>
    </source>
</evidence>
<dbReference type="STRING" id="10195.A0A3M7P744"/>
<dbReference type="PROSITE" id="PS50836">
    <property type="entry name" value="DOMON"/>
    <property type="match status" value="1"/>
</dbReference>
<reference evidence="2 3" key="1">
    <citation type="journal article" date="2018" name="Sci. Rep.">
        <title>Genomic signatures of local adaptation to the degree of environmental predictability in rotifers.</title>
        <authorList>
            <person name="Franch-Gras L."/>
            <person name="Hahn C."/>
            <person name="Garcia-Roger E.M."/>
            <person name="Carmona M.J."/>
            <person name="Serra M."/>
            <person name="Gomez A."/>
        </authorList>
    </citation>
    <scope>NUCLEOTIDE SEQUENCE [LARGE SCALE GENOMIC DNA]</scope>
    <source>
        <strain evidence="2">HYR1</strain>
    </source>
</reference>
<dbReference type="GO" id="GO:0099072">
    <property type="term" value="P:regulation of postsynaptic membrane neurotransmitter receptor levels"/>
    <property type="evidence" value="ECO:0007669"/>
    <property type="project" value="TreeGrafter"/>
</dbReference>
<gene>
    <name evidence="2" type="ORF">BpHYR1_047495</name>
</gene>
<proteinExistence type="predicted"/>
<dbReference type="PANTHER" id="PTHR46902">
    <property type="entry name" value="DOMON DOMAIN-CONTAINING PROTEIN FRRS1L"/>
    <property type="match status" value="1"/>
</dbReference>
<feature type="domain" description="DOMON" evidence="1">
    <location>
        <begin position="68"/>
        <end position="187"/>
    </location>
</feature>
<dbReference type="PANTHER" id="PTHR46902:SF1">
    <property type="entry name" value="DOMON DOMAIN-CONTAINING PROTEIN FRRS1L"/>
    <property type="match status" value="1"/>
</dbReference>
<dbReference type="Proteomes" id="UP000276133">
    <property type="component" value="Unassembled WGS sequence"/>
</dbReference>
<dbReference type="InterPro" id="IPR042789">
    <property type="entry name" value="FRRS1L"/>
</dbReference>